<name>A0A8C6KD20_NOTFU</name>
<evidence type="ECO:0000313" key="3">
    <source>
        <dbReference type="Proteomes" id="UP000694548"/>
    </source>
</evidence>
<evidence type="ECO:0000256" key="1">
    <source>
        <dbReference type="SAM" id="MobiDB-lite"/>
    </source>
</evidence>
<evidence type="ECO:0000313" key="2">
    <source>
        <dbReference type="Ensembl" id="ENSNFUP00015003073.1"/>
    </source>
</evidence>
<protein>
    <submittedName>
        <fullName evidence="2">Uncharacterized protein</fullName>
    </submittedName>
</protein>
<reference evidence="2" key="1">
    <citation type="submission" date="2014-08" db="EMBL/GenBank/DDBJ databases">
        <authorList>
            <person name="Senf B."/>
            <person name="Petzold A."/>
            <person name="Downie B.R."/>
            <person name="Koch P."/>
            <person name="Platzer M."/>
        </authorList>
    </citation>
    <scope>NUCLEOTIDE SEQUENCE [LARGE SCALE GENOMIC DNA]</scope>
    <source>
        <strain evidence="2">GRZ</strain>
    </source>
</reference>
<organism evidence="2 3">
    <name type="scientific">Nothobranchius furzeri</name>
    <name type="common">Turquoise killifish</name>
    <dbReference type="NCBI Taxonomy" id="105023"/>
    <lineage>
        <taxon>Eukaryota</taxon>
        <taxon>Metazoa</taxon>
        <taxon>Chordata</taxon>
        <taxon>Craniata</taxon>
        <taxon>Vertebrata</taxon>
        <taxon>Euteleostomi</taxon>
        <taxon>Actinopterygii</taxon>
        <taxon>Neopterygii</taxon>
        <taxon>Teleostei</taxon>
        <taxon>Neoteleostei</taxon>
        <taxon>Acanthomorphata</taxon>
        <taxon>Ovalentaria</taxon>
        <taxon>Atherinomorphae</taxon>
        <taxon>Cyprinodontiformes</taxon>
        <taxon>Nothobranchiidae</taxon>
        <taxon>Nothobranchius</taxon>
    </lineage>
</organism>
<keyword evidence="3" id="KW-1185">Reference proteome</keyword>
<reference evidence="2" key="3">
    <citation type="submission" date="2025-09" db="UniProtKB">
        <authorList>
            <consortium name="Ensembl"/>
        </authorList>
    </citation>
    <scope>IDENTIFICATION</scope>
</reference>
<feature type="region of interest" description="Disordered" evidence="1">
    <location>
        <begin position="106"/>
        <end position="144"/>
    </location>
</feature>
<dbReference type="Ensembl" id="ENSNFUT00015003263.1">
    <property type="protein sequence ID" value="ENSNFUP00015003073.1"/>
    <property type="gene ID" value="ENSNFUG00015001584.1"/>
</dbReference>
<dbReference type="AlphaFoldDB" id="A0A8C6KD20"/>
<dbReference type="Proteomes" id="UP000694548">
    <property type="component" value="Chromosome sgr02"/>
</dbReference>
<dbReference type="GeneTree" id="ENSGT00940000177216"/>
<accession>A0A8C6KD20</accession>
<proteinExistence type="predicted"/>
<reference evidence="2" key="2">
    <citation type="submission" date="2025-08" db="UniProtKB">
        <authorList>
            <consortium name="Ensembl"/>
        </authorList>
    </citation>
    <scope>IDENTIFICATION</scope>
</reference>
<sequence length="175" mass="18797">MLFFYHKFSPFGFPMVPQTLTQQLLNSPVLPLETSQDFYLLLSVFKHPASVNPMILLIKKWFLLPGLTTPVLFFFQAAAKMSQLGVYVPSVLTNLPAGAAALQPESQAAGLKNPDQQAAGQTAGVPPSQGLPCSGAQPNANSFPAGLERAAPEAATIPAPVNHYSYPVTETRVKF</sequence>